<dbReference type="Proteomes" id="UP000270924">
    <property type="component" value="Unassembled WGS sequence"/>
</dbReference>
<dbReference type="AlphaFoldDB" id="A0A3P7EF60"/>
<evidence type="ECO:0000313" key="2">
    <source>
        <dbReference type="Proteomes" id="UP000270924"/>
    </source>
</evidence>
<protein>
    <submittedName>
        <fullName evidence="1">Uncharacterized protein</fullName>
    </submittedName>
</protein>
<dbReference type="EMBL" id="UYWW01007127">
    <property type="protein sequence ID" value="VDM15104.1"/>
    <property type="molecule type" value="Genomic_DNA"/>
</dbReference>
<proteinExistence type="predicted"/>
<organism evidence="1 2">
    <name type="scientific">Wuchereria bancrofti</name>
    <dbReference type="NCBI Taxonomy" id="6293"/>
    <lineage>
        <taxon>Eukaryota</taxon>
        <taxon>Metazoa</taxon>
        <taxon>Ecdysozoa</taxon>
        <taxon>Nematoda</taxon>
        <taxon>Chromadorea</taxon>
        <taxon>Rhabditida</taxon>
        <taxon>Spirurina</taxon>
        <taxon>Spiruromorpha</taxon>
        <taxon>Filarioidea</taxon>
        <taxon>Onchocercidae</taxon>
        <taxon>Wuchereria</taxon>
    </lineage>
</organism>
<name>A0A3P7EF60_WUCBA</name>
<evidence type="ECO:0000313" key="1">
    <source>
        <dbReference type="EMBL" id="VDM15104.1"/>
    </source>
</evidence>
<keyword evidence="2" id="KW-1185">Reference proteome</keyword>
<gene>
    <name evidence="1" type="ORF">WBA_LOCUS8490</name>
</gene>
<dbReference type="OrthoDB" id="10527069at2759"/>
<dbReference type="InParanoid" id="A0A3P7EF60"/>
<sequence length="194" mass="22588">MRTKIGVVTTQETIKIYEINEKQILATLISISKNSQQKKDLELIPKITSVADIGDGFIQIRIGRLFKIPDSNLLSKQKMNYNDSNNITFFKNETNDKDKQMLQQLAKKMITKNSQRYALFGPINIKLKQQIRYRTSEAHSLREELELRCMNTKNKANKKLQVNSCQMSKSPMQTIPLQILEKIFCRTQCRSYHT</sequence>
<reference evidence="1 2" key="1">
    <citation type="submission" date="2018-11" db="EMBL/GenBank/DDBJ databases">
        <authorList>
            <consortium name="Pathogen Informatics"/>
        </authorList>
    </citation>
    <scope>NUCLEOTIDE SEQUENCE [LARGE SCALE GENOMIC DNA]</scope>
</reference>
<accession>A0A3P7EF60</accession>